<evidence type="ECO:0000313" key="1">
    <source>
        <dbReference type="EnsemblPlants" id="cds.evm.model.05.1152"/>
    </source>
</evidence>
<keyword evidence="2" id="KW-1185">Reference proteome</keyword>
<evidence type="ECO:0000313" key="2">
    <source>
        <dbReference type="Proteomes" id="UP000596661"/>
    </source>
</evidence>
<dbReference type="EnsemblPlants" id="evm.model.05.1152">
    <property type="protein sequence ID" value="cds.evm.model.05.1152"/>
    <property type="gene ID" value="evm.TU.05.1152"/>
</dbReference>
<organism evidence="1 2">
    <name type="scientific">Cannabis sativa</name>
    <name type="common">Hemp</name>
    <name type="synonym">Marijuana</name>
    <dbReference type="NCBI Taxonomy" id="3483"/>
    <lineage>
        <taxon>Eukaryota</taxon>
        <taxon>Viridiplantae</taxon>
        <taxon>Streptophyta</taxon>
        <taxon>Embryophyta</taxon>
        <taxon>Tracheophyta</taxon>
        <taxon>Spermatophyta</taxon>
        <taxon>Magnoliopsida</taxon>
        <taxon>eudicotyledons</taxon>
        <taxon>Gunneridae</taxon>
        <taxon>Pentapetalae</taxon>
        <taxon>rosids</taxon>
        <taxon>fabids</taxon>
        <taxon>Rosales</taxon>
        <taxon>Cannabaceae</taxon>
        <taxon>Cannabis</taxon>
    </lineage>
</organism>
<proteinExistence type="predicted"/>
<accession>A0A803PK82</accession>
<reference evidence="1" key="1">
    <citation type="submission" date="2018-11" db="EMBL/GenBank/DDBJ databases">
        <authorList>
            <person name="Grassa J C."/>
        </authorList>
    </citation>
    <scope>NUCLEOTIDE SEQUENCE [LARGE SCALE GENOMIC DNA]</scope>
</reference>
<dbReference type="Proteomes" id="UP000596661">
    <property type="component" value="Chromosome 5"/>
</dbReference>
<dbReference type="AlphaFoldDB" id="A0A803PK82"/>
<dbReference type="EMBL" id="UZAU01000499">
    <property type="status" value="NOT_ANNOTATED_CDS"/>
    <property type="molecule type" value="Genomic_DNA"/>
</dbReference>
<reference evidence="1" key="2">
    <citation type="submission" date="2021-03" db="UniProtKB">
        <authorList>
            <consortium name="EnsemblPlants"/>
        </authorList>
    </citation>
    <scope>IDENTIFICATION</scope>
</reference>
<sequence length="51" mass="5908">AKTVEWDVLACKSTSGHTSHKDIDRDVELWNECIEEASRAKKTKHAALRWR</sequence>
<protein>
    <submittedName>
        <fullName evidence="1">Uncharacterized protein</fullName>
    </submittedName>
</protein>
<name>A0A803PK82_CANSA</name>
<dbReference type="Gramene" id="evm.model.05.1152">
    <property type="protein sequence ID" value="cds.evm.model.05.1152"/>
    <property type="gene ID" value="evm.TU.05.1152"/>
</dbReference>